<dbReference type="GeneTree" id="ENSGT00390000009871"/>
<dbReference type="PANTHER" id="PTHR28567:SF2">
    <property type="entry name" value="PROTEIN FAM53A"/>
    <property type="match status" value="1"/>
</dbReference>
<sequence length="510" mass="54341">MNPIEASGNAEVNPSPEERGFPRQAPQGPLLLHGHSKLWSAPRPSQLRGLESVVSTRRTPMLVGEPGDKGTGAVMTLIAEKLREPRLCDGPCEAYGVSLRTEKLRQTLGQYPYENHAEEKPWRSTDGSCSEQTGIASSSLALAFGSGPSPSWPPPRSTPRSAMWCEAAGAMLLPGWISDLSLNDNGGSVLAPPTKRHCRSLSEPDELSRCRSPWKPGNGSKIWTPISKRRCNSGGVASLQYGGVHGSCSSAAAPSAASSSPPGGCGFFSVPCSAFAPAVSPVPRPSSASSGFVDCSGRSSGASSSSAPPWPAGRSPELSPCRRLSLSQEHIPEGHGLLASSSSSSPASSPELGRRAGLLRCRSQPCVLQERKAGLKRPRENEARWSRPSLDFLKMTQTLKNSKSLCSLDDEDLHMRTIVSSPCGSADDLVNIITPGSSPVRELLEVSASQRGPDPQHDPLRLPPQRPGFRRAVVAGESESDEDISDTDSIEERIFPLYCGDLDLEQIEKN</sequence>
<dbReference type="InterPro" id="IPR029356">
    <property type="entry name" value="FAM53"/>
</dbReference>
<dbReference type="GO" id="GO:0006606">
    <property type="term" value="P:protein import into nucleus"/>
    <property type="evidence" value="ECO:0007669"/>
    <property type="project" value="TreeGrafter"/>
</dbReference>
<keyword evidence="4" id="KW-1185">Reference proteome</keyword>
<organism evidence="3 4">
    <name type="scientific">Paramormyrops kingsleyae</name>
    <dbReference type="NCBI Taxonomy" id="1676925"/>
    <lineage>
        <taxon>Eukaryota</taxon>
        <taxon>Metazoa</taxon>
        <taxon>Chordata</taxon>
        <taxon>Craniata</taxon>
        <taxon>Vertebrata</taxon>
        <taxon>Euteleostomi</taxon>
        <taxon>Actinopterygii</taxon>
        <taxon>Neopterygii</taxon>
        <taxon>Teleostei</taxon>
        <taxon>Osteoglossocephala</taxon>
        <taxon>Osteoglossomorpha</taxon>
        <taxon>Osteoglossiformes</taxon>
        <taxon>Mormyridae</taxon>
        <taxon>Paramormyrops</taxon>
    </lineage>
</organism>
<reference evidence="3" key="2">
    <citation type="submission" date="2025-09" db="UniProtKB">
        <authorList>
            <consortium name="Ensembl"/>
        </authorList>
    </citation>
    <scope>IDENTIFICATION</scope>
</reference>
<name>A0A3B3RW52_9TELE</name>
<feature type="region of interest" description="Disordered" evidence="2">
    <location>
        <begin position="1"/>
        <end position="46"/>
    </location>
</feature>
<feature type="region of interest" description="Disordered" evidence="2">
    <location>
        <begin position="334"/>
        <end position="354"/>
    </location>
</feature>
<evidence type="ECO:0000313" key="4">
    <source>
        <dbReference type="Proteomes" id="UP000261540"/>
    </source>
</evidence>
<accession>A0A3B3RW52</accession>
<dbReference type="Pfam" id="PF15242">
    <property type="entry name" value="FAM53"/>
    <property type="match status" value="1"/>
</dbReference>
<dbReference type="AlphaFoldDB" id="A0A3B3RW52"/>
<proteinExistence type="inferred from homology"/>
<feature type="compositionally biased region" description="Low complexity" evidence="2">
    <location>
        <begin position="339"/>
        <end position="350"/>
    </location>
</feature>
<dbReference type="GO" id="GO:0005634">
    <property type="term" value="C:nucleus"/>
    <property type="evidence" value="ECO:0007669"/>
    <property type="project" value="TreeGrafter"/>
</dbReference>
<evidence type="ECO:0000313" key="3">
    <source>
        <dbReference type="Ensembl" id="ENSPKIP00000022085.1"/>
    </source>
</evidence>
<dbReference type="Proteomes" id="UP000261540">
    <property type="component" value="Unplaced"/>
</dbReference>
<protein>
    <submittedName>
        <fullName evidence="3">Coiled-coil domain containing 142</fullName>
    </submittedName>
</protein>
<evidence type="ECO:0000256" key="1">
    <source>
        <dbReference type="ARBA" id="ARBA00010984"/>
    </source>
</evidence>
<feature type="compositionally biased region" description="Acidic residues" evidence="2">
    <location>
        <begin position="478"/>
        <end position="489"/>
    </location>
</feature>
<feature type="compositionally biased region" description="Low complexity" evidence="2">
    <location>
        <begin position="287"/>
        <end position="316"/>
    </location>
</feature>
<dbReference type="PANTHER" id="PTHR28567">
    <property type="entry name" value="PROTEIN FAM53A-LIKE ISOFORM X1"/>
    <property type="match status" value="1"/>
</dbReference>
<evidence type="ECO:0000256" key="2">
    <source>
        <dbReference type="SAM" id="MobiDB-lite"/>
    </source>
</evidence>
<reference evidence="3" key="1">
    <citation type="submission" date="2025-08" db="UniProtKB">
        <authorList>
            <consortium name="Ensembl"/>
        </authorList>
    </citation>
    <scope>IDENTIFICATION</scope>
</reference>
<feature type="region of interest" description="Disordered" evidence="2">
    <location>
        <begin position="448"/>
        <end position="489"/>
    </location>
</feature>
<comment type="similarity">
    <text evidence="1">Belongs to the FAM53 family.</text>
</comment>
<feature type="region of interest" description="Disordered" evidence="2">
    <location>
        <begin position="287"/>
        <end position="322"/>
    </location>
</feature>
<dbReference type="Ensembl" id="ENSPKIT00000002738.1">
    <property type="protein sequence ID" value="ENSPKIP00000022085.1"/>
    <property type="gene ID" value="ENSPKIG00000006215.1"/>
</dbReference>